<evidence type="ECO:0000256" key="4">
    <source>
        <dbReference type="ARBA" id="ARBA00022692"/>
    </source>
</evidence>
<evidence type="ECO:0008006" key="10">
    <source>
        <dbReference type="Google" id="ProtNLM"/>
    </source>
</evidence>
<evidence type="ECO:0000256" key="3">
    <source>
        <dbReference type="ARBA" id="ARBA00022475"/>
    </source>
</evidence>
<proteinExistence type="inferred from homology"/>
<dbReference type="InterPro" id="IPR005524">
    <property type="entry name" value="DUF318"/>
</dbReference>
<sequence>MFEILANYLVFGLMGIDTKTKLGESMHFFVMDISKIFFMLVIVIYIMGLFRSFVSPEKVRHYVRGKSKFIARILAIFLGALTPFCSCSSVPLFIGFVEAGIPLGVTFSFLIASPMINEIAVMMLLGIVGWEITAMYVGAGLLVAFFGGIIIEKFKPERWVEDYVWDIQMGEMPTLKQDNSFKVRNRYAIGEVKEIVGRIWKWVILGVGLGAWFHGFFPETWVQSLGQSNNLLAVPMAVLVGVPLYSNAVGVIPLAEAMLLKGVAVGTTLAFMMSIAAISLPELLILRKVIKWQALILFTTIVAIAITLIGVVFNVIL</sequence>
<comment type="similarity">
    <text evidence="2">Belongs to the UPF0718 family.</text>
</comment>
<evidence type="ECO:0000256" key="7">
    <source>
        <dbReference type="SAM" id="Phobius"/>
    </source>
</evidence>
<dbReference type="GO" id="GO:0005886">
    <property type="term" value="C:plasma membrane"/>
    <property type="evidence" value="ECO:0007669"/>
    <property type="project" value="UniProtKB-SubCell"/>
</dbReference>
<evidence type="ECO:0000256" key="2">
    <source>
        <dbReference type="ARBA" id="ARBA00006386"/>
    </source>
</evidence>
<comment type="subcellular location">
    <subcellularLocation>
        <location evidence="1">Cell membrane</location>
        <topology evidence="1">Multi-pass membrane protein</topology>
    </subcellularLocation>
</comment>
<dbReference type="PANTHER" id="PTHR42775">
    <property type="entry name" value="PERMEASE RV2963-RELATED"/>
    <property type="match status" value="1"/>
</dbReference>
<dbReference type="RefSeq" id="WP_071564599.1">
    <property type="nucleotide sequence ID" value="NZ_MIQH01000641.1"/>
</dbReference>
<feature type="transmembrane region" description="Helical" evidence="7">
    <location>
        <begin position="36"/>
        <end position="54"/>
    </location>
</feature>
<gene>
    <name evidence="8" type="ORF">BGC33_10650</name>
</gene>
<dbReference type="OrthoDB" id="9777774at2"/>
<evidence type="ECO:0000313" key="9">
    <source>
        <dbReference type="Proteomes" id="UP000182798"/>
    </source>
</evidence>
<dbReference type="Pfam" id="PF03773">
    <property type="entry name" value="ArsP_1"/>
    <property type="match status" value="1"/>
</dbReference>
<feature type="transmembrane region" description="Helical" evidence="7">
    <location>
        <begin position="74"/>
        <end position="97"/>
    </location>
</feature>
<reference evidence="9" key="1">
    <citation type="submission" date="2016-09" db="EMBL/GenBank/DDBJ databases">
        <title>Genome Sequence of Bathymodiolus thermophilus sulfur-oxidizing gill endosymbiont.</title>
        <authorList>
            <person name="Ponnudurai R."/>
            <person name="Kleiner M."/>
            <person name="Sayavedra L."/>
            <person name="Thuermer A."/>
            <person name="Felbeck H."/>
            <person name="Schlueter R."/>
            <person name="Schweder T."/>
            <person name="Markert S."/>
        </authorList>
    </citation>
    <scope>NUCLEOTIDE SEQUENCE [LARGE SCALE GENOMIC DNA]</scope>
    <source>
        <strain evidence="9">BAT/CrabSpa'14</strain>
    </source>
</reference>
<accession>A0A1J5UJN3</accession>
<evidence type="ECO:0000256" key="6">
    <source>
        <dbReference type="ARBA" id="ARBA00023136"/>
    </source>
</evidence>
<feature type="transmembrane region" description="Helical" evidence="7">
    <location>
        <begin position="229"/>
        <end position="246"/>
    </location>
</feature>
<keyword evidence="6 7" id="KW-0472">Membrane</keyword>
<keyword evidence="5 7" id="KW-1133">Transmembrane helix</keyword>
<dbReference type="Proteomes" id="UP000182798">
    <property type="component" value="Unassembled WGS sequence"/>
</dbReference>
<feature type="transmembrane region" description="Helical" evidence="7">
    <location>
        <begin position="292"/>
        <end position="316"/>
    </location>
</feature>
<feature type="transmembrane region" description="Helical" evidence="7">
    <location>
        <begin position="258"/>
        <end position="280"/>
    </location>
</feature>
<comment type="caution">
    <text evidence="8">The sequence shown here is derived from an EMBL/GenBank/DDBJ whole genome shotgun (WGS) entry which is preliminary data.</text>
</comment>
<name>A0A1J5UJN3_9GAMM</name>
<protein>
    <recommendedName>
        <fullName evidence="10">Permease</fullName>
    </recommendedName>
</protein>
<dbReference type="InterPro" id="IPR053166">
    <property type="entry name" value="UPF0718_permease"/>
</dbReference>
<dbReference type="AlphaFoldDB" id="A0A1J5UJN3"/>
<dbReference type="PANTHER" id="PTHR42775:SF1">
    <property type="entry name" value="PERMEASE RV2963-RELATED"/>
    <property type="match status" value="1"/>
</dbReference>
<dbReference type="EMBL" id="MIQH01000641">
    <property type="protein sequence ID" value="OIR24479.1"/>
    <property type="molecule type" value="Genomic_DNA"/>
</dbReference>
<keyword evidence="3" id="KW-1003">Cell membrane</keyword>
<keyword evidence="4 7" id="KW-0812">Transmembrane</keyword>
<evidence type="ECO:0000256" key="5">
    <source>
        <dbReference type="ARBA" id="ARBA00022989"/>
    </source>
</evidence>
<evidence type="ECO:0000313" key="8">
    <source>
        <dbReference type="EMBL" id="OIR24479.1"/>
    </source>
</evidence>
<feature type="transmembrane region" description="Helical" evidence="7">
    <location>
        <begin position="199"/>
        <end position="217"/>
    </location>
</feature>
<evidence type="ECO:0000256" key="1">
    <source>
        <dbReference type="ARBA" id="ARBA00004651"/>
    </source>
</evidence>
<organism evidence="8 9">
    <name type="scientific">Bathymodiolus thermophilus thioautotrophic gill symbiont</name>
    <dbReference type="NCBI Taxonomy" id="2360"/>
    <lineage>
        <taxon>Bacteria</taxon>
        <taxon>Pseudomonadati</taxon>
        <taxon>Pseudomonadota</taxon>
        <taxon>Gammaproteobacteria</taxon>
        <taxon>sulfur-oxidizing symbionts</taxon>
    </lineage>
</organism>
<feature type="transmembrane region" description="Helical" evidence="7">
    <location>
        <begin position="132"/>
        <end position="151"/>
    </location>
</feature>